<reference evidence="13 14" key="1">
    <citation type="journal article" date="2015" name="Genome Announc.">
        <title>Expanding the biotechnology potential of lactobacilli through comparative genomics of 213 strains and associated genera.</title>
        <authorList>
            <person name="Sun Z."/>
            <person name="Harris H.M."/>
            <person name="McCann A."/>
            <person name="Guo C."/>
            <person name="Argimon S."/>
            <person name="Zhang W."/>
            <person name="Yang X."/>
            <person name="Jeffery I.B."/>
            <person name="Cooney J.C."/>
            <person name="Kagawa T.F."/>
            <person name="Liu W."/>
            <person name="Song Y."/>
            <person name="Salvetti E."/>
            <person name="Wrobel A."/>
            <person name="Rasinkangas P."/>
            <person name="Parkhill J."/>
            <person name="Rea M.C."/>
            <person name="O'Sullivan O."/>
            <person name="Ritari J."/>
            <person name="Douillard F.P."/>
            <person name="Paul Ross R."/>
            <person name="Yang R."/>
            <person name="Briner A.E."/>
            <person name="Felis G.E."/>
            <person name="de Vos W.M."/>
            <person name="Barrangou R."/>
            <person name="Klaenhammer T.R."/>
            <person name="Caufield P.W."/>
            <person name="Cui Y."/>
            <person name="Zhang H."/>
            <person name="O'Toole P.W."/>
        </authorList>
    </citation>
    <scope>NUCLEOTIDE SEQUENCE [LARGE SCALE GENOMIC DNA]</scope>
    <source>
        <strain evidence="13 14">ATCC 53295</strain>
    </source>
</reference>
<comment type="caution">
    <text evidence="13">The sequence shown here is derived from an EMBL/GenBank/DDBJ whole genome shotgun (WGS) entry which is preliminary data.</text>
</comment>
<dbReference type="Proteomes" id="UP000051176">
    <property type="component" value="Unassembled WGS sequence"/>
</dbReference>
<dbReference type="AlphaFoldDB" id="A0A0R1GSS7"/>
<sequence length="332" mass="36955">MYNLRNRSFLTLLDYTPKEMGFLLQLAEDLKNAKYAGTEQQKLKGKNIALIFEKNSTRTRCAFEVGAYDQGAHVTYLGPSGTQMGKKESAKDTARVLGGMFDGIEYRGFSQRTVETLAEYSGVPVWNGLTDEDHPTQVLADFLTAKEILKKPYNQIHFTYVGDGRNNVANALMIGAAIMGMTYHLVCPQELNPSPELLAKVEAIAEKTGATIFITDDVDQGVKGSDVLYTDVWVSMGEPDEVWTERIKLLSPYRITSEMMAKTGNPNCIFEHCLPSFHDTETKVGKEIAEKFGITEMEVTDEVFESDASVVFQEAENRMHTIKAVMVATLGE</sequence>
<dbReference type="RefSeq" id="WP_020089358.1">
    <property type="nucleotide sequence ID" value="NZ_AZCZ01000012.1"/>
</dbReference>
<dbReference type="PROSITE" id="PS00097">
    <property type="entry name" value="CARBAMOYLTRANSFERASE"/>
    <property type="match status" value="1"/>
</dbReference>
<dbReference type="SUPFAM" id="SSF53671">
    <property type="entry name" value="Aspartate/ornithine carbamoyltransferase"/>
    <property type="match status" value="1"/>
</dbReference>
<name>A0A0R1GSS7_9LACO</name>
<dbReference type="GO" id="GO:0042450">
    <property type="term" value="P:L-arginine biosynthetic process via ornithine"/>
    <property type="evidence" value="ECO:0007669"/>
    <property type="project" value="UniProtKB-UniRule"/>
</dbReference>
<dbReference type="InterPro" id="IPR024904">
    <property type="entry name" value="OTCase_ArgI"/>
</dbReference>
<dbReference type="PANTHER" id="PTHR45753">
    <property type="entry name" value="ORNITHINE CARBAMOYLTRANSFERASE, MITOCHONDRIAL"/>
    <property type="match status" value="1"/>
</dbReference>
<evidence type="ECO:0000256" key="10">
    <source>
        <dbReference type="HAMAP-Rule" id="MF_01109"/>
    </source>
</evidence>
<evidence type="ECO:0000256" key="1">
    <source>
        <dbReference type="ARBA" id="ARBA00003822"/>
    </source>
</evidence>
<evidence type="ECO:0000256" key="9">
    <source>
        <dbReference type="ARBA" id="ARBA00048772"/>
    </source>
</evidence>
<dbReference type="PATRIC" id="fig|1267003.4.peg.286"/>
<dbReference type="InterPro" id="IPR036901">
    <property type="entry name" value="Asp/Orn_carbamoylTrfase_sf"/>
</dbReference>
<dbReference type="GO" id="GO:0004585">
    <property type="term" value="F:ornithine carbamoyltransferase activity"/>
    <property type="evidence" value="ECO:0007669"/>
    <property type="project" value="UniProtKB-UniRule"/>
</dbReference>
<feature type="binding site" evidence="10">
    <location>
        <position position="83"/>
    </location>
    <ligand>
        <name>carbamoyl phosphate</name>
        <dbReference type="ChEBI" id="CHEBI:58228"/>
    </ligand>
</feature>
<dbReference type="HAMAP" id="MF_01109">
    <property type="entry name" value="OTCase"/>
    <property type="match status" value="1"/>
</dbReference>
<dbReference type="PRINTS" id="PR00100">
    <property type="entry name" value="AOTCASE"/>
</dbReference>
<comment type="function">
    <text evidence="1">Reversibly catalyzes the transfer of the carbamoyl group from carbamoyl phosphate (CP) to the N(epsilon) atom of ornithine (ORN) to produce L-citrulline.</text>
</comment>
<evidence type="ECO:0000256" key="7">
    <source>
        <dbReference type="ARBA" id="ARBA00022679"/>
    </source>
</evidence>
<feature type="binding site" evidence="10">
    <location>
        <begin position="273"/>
        <end position="274"/>
    </location>
    <ligand>
        <name>carbamoyl phosphate</name>
        <dbReference type="ChEBI" id="CHEBI:58228"/>
    </ligand>
</feature>
<dbReference type="PRINTS" id="PR00102">
    <property type="entry name" value="OTCASE"/>
</dbReference>
<evidence type="ECO:0000256" key="5">
    <source>
        <dbReference type="ARBA" id="ARBA00022490"/>
    </source>
</evidence>
<dbReference type="GO" id="GO:0019240">
    <property type="term" value="P:citrulline biosynthetic process"/>
    <property type="evidence" value="ECO:0007669"/>
    <property type="project" value="TreeGrafter"/>
</dbReference>
<dbReference type="Gene3D" id="3.40.50.1370">
    <property type="entry name" value="Aspartate/ornithine carbamoyltransferase"/>
    <property type="match status" value="2"/>
</dbReference>
<evidence type="ECO:0000256" key="8">
    <source>
        <dbReference type="ARBA" id="ARBA00037919"/>
    </source>
</evidence>
<proteinExistence type="inferred from homology"/>
<feature type="binding site" evidence="10">
    <location>
        <begin position="134"/>
        <end position="137"/>
    </location>
    <ligand>
        <name>carbamoyl phosphate</name>
        <dbReference type="ChEBI" id="CHEBI:58228"/>
    </ligand>
</feature>
<accession>A0A0R1GSS7</accession>
<dbReference type="NCBIfam" id="TIGR00658">
    <property type="entry name" value="orni_carb_tr"/>
    <property type="match status" value="1"/>
</dbReference>
<feature type="binding site" evidence="10">
    <location>
        <position position="318"/>
    </location>
    <ligand>
        <name>carbamoyl phosphate</name>
        <dbReference type="ChEBI" id="CHEBI:58228"/>
    </ligand>
</feature>
<dbReference type="InterPro" id="IPR006131">
    <property type="entry name" value="Asp_carbamoyltransf_Asp/Orn-bd"/>
</dbReference>
<feature type="binding site" evidence="10">
    <location>
        <begin position="56"/>
        <end position="59"/>
    </location>
    <ligand>
        <name>carbamoyl phosphate</name>
        <dbReference type="ChEBI" id="CHEBI:58228"/>
    </ligand>
</feature>
<dbReference type="EMBL" id="AZCZ01000012">
    <property type="protein sequence ID" value="KRK37211.1"/>
    <property type="molecule type" value="Genomic_DNA"/>
</dbReference>
<evidence type="ECO:0000256" key="6">
    <source>
        <dbReference type="ARBA" id="ARBA00022503"/>
    </source>
</evidence>
<feature type="domain" description="Aspartate/ornithine carbamoyltransferase Asp/Orn-binding" evidence="11">
    <location>
        <begin position="155"/>
        <end position="328"/>
    </location>
</feature>
<dbReference type="OrthoDB" id="9802587at2"/>
<evidence type="ECO:0000259" key="12">
    <source>
        <dbReference type="Pfam" id="PF02729"/>
    </source>
</evidence>
<feature type="binding site" evidence="10">
    <location>
        <position position="107"/>
    </location>
    <ligand>
        <name>carbamoyl phosphate</name>
        <dbReference type="ChEBI" id="CHEBI:58228"/>
    </ligand>
</feature>
<comment type="catalytic activity">
    <reaction evidence="9 10">
        <text>carbamoyl phosphate + L-ornithine = L-citrulline + phosphate + H(+)</text>
        <dbReference type="Rhea" id="RHEA:19513"/>
        <dbReference type="ChEBI" id="CHEBI:15378"/>
        <dbReference type="ChEBI" id="CHEBI:43474"/>
        <dbReference type="ChEBI" id="CHEBI:46911"/>
        <dbReference type="ChEBI" id="CHEBI:57743"/>
        <dbReference type="ChEBI" id="CHEBI:58228"/>
        <dbReference type="EC" id="2.1.3.3"/>
    </reaction>
</comment>
<feature type="binding site" evidence="10">
    <location>
        <position position="231"/>
    </location>
    <ligand>
        <name>L-ornithine</name>
        <dbReference type="ChEBI" id="CHEBI:46911"/>
    </ligand>
</feature>
<keyword evidence="7 10" id="KW-0808">Transferase</keyword>
<dbReference type="InterPro" id="IPR006132">
    <property type="entry name" value="Asp/Orn_carbamoyltranf_P-bd"/>
</dbReference>
<dbReference type="PANTHER" id="PTHR45753:SF2">
    <property type="entry name" value="ORNITHINE CARBAMOYLTRANSFERASE"/>
    <property type="match status" value="1"/>
</dbReference>
<keyword evidence="5 10" id="KW-0963">Cytoplasm</keyword>
<evidence type="ECO:0000256" key="2">
    <source>
        <dbReference type="ARBA" id="ARBA00004496"/>
    </source>
</evidence>
<feature type="binding site" evidence="10">
    <location>
        <begin position="235"/>
        <end position="236"/>
    </location>
    <ligand>
        <name>L-ornithine</name>
        <dbReference type="ChEBI" id="CHEBI:46911"/>
    </ligand>
</feature>
<evidence type="ECO:0000313" key="14">
    <source>
        <dbReference type="Proteomes" id="UP000051176"/>
    </source>
</evidence>
<organism evidence="13 14">
    <name type="scientific">Levilactobacillus parabrevis ATCC 53295</name>
    <dbReference type="NCBI Taxonomy" id="1267003"/>
    <lineage>
        <taxon>Bacteria</taxon>
        <taxon>Bacillati</taxon>
        <taxon>Bacillota</taxon>
        <taxon>Bacilli</taxon>
        <taxon>Lactobacillales</taxon>
        <taxon>Lactobacillaceae</taxon>
        <taxon>Levilactobacillus</taxon>
    </lineage>
</organism>
<comment type="pathway">
    <text evidence="8">Amino-acid degradation; L-arginine degradation via ADI pathway; carbamoyl phosphate from L-arginine: step 2/2.</text>
</comment>
<dbReference type="InterPro" id="IPR002292">
    <property type="entry name" value="Orn/put_carbamltrans"/>
</dbReference>
<keyword evidence="6" id="KW-0056">Arginine metabolism</keyword>
<dbReference type="EC" id="2.1.3.3" evidence="4 10"/>
<dbReference type="GO" id="GO:0005737">
    <property type="term" value="C:cytoplasm"/>
    <property type="evidence" value="ECO:0007669"/>
    <property type="project" value="UniProtKB-SubCell"/>
</dbReference>
<dbReference type="Pfam" id="PF02729">
    <property type="entry name" value="OTCace_N"/>
    <property type="match status" value="1"/>
</dbReference>
<feature type="binding site" evidence="10">
    <location>
        <position position="167"/>
    </location>
    <ligand>
        <name>L-ornithine</name>
        <dbReference type="ChEBI" id="CHEBI:46911"/>
    </ligand>
</feature>
<comment type="similarity">
    <text evidence="3 10">Belongs to the aspartate/ornithine carbamoyltransferase superfamily. OTCase family.</text>
</comment>
<comment type="subcellular location">
    <subcellularLocation>
        <location evidence="2 10">Cytoplasm</location>
    </subcellularLocation>
</comment>
<evidence type="ECO:0000313" key="13">
    <source>
        <dbReference type="EMBL" id="KRK37211.1"/>
    </source>
</evidence>
<evidence type="ECO:0000259" key="11">
    <source>
        <dbReference type="Pfam" id="PF00185"/>
    </source>
</evidence>
<dbReference type="eggNOG" id="COG0078">
    <property type="taxonomic scope" value="Bacteria"/>
</dbReference>
<dbReference type="InterPro" id="IPR006130">
    <property type="entry name" value="Asp/Orn_carbamoylTrfase"/>
</dbReference>
<gene>
    <name evidence="13" type="ORF">FD07_GL000268</name>
</gene>
<evidence type="ECO:0000256" key="4">
    <source>
        <dbReference type="ARBA" id="ARBA00013007"/>
    </source>
</evidence>
<keyword evidence="14" id="KW-1185">Reference proteome</keyword>
<dbReference type="Pfam" id="PF00185">
    <property type="entry name" value="OTCace"/>
    <property type="match status" value="1"/>
</dbReference>
<dbReference type="FunFam" id="3.40.50.1370:FF:000004">
    <property type="entry name" value="Ornithine carbamoyltransferase"/>
    <property type="match status" value="1"/>
</dbReference>
<feature type="domain" description="Aspartate/ornithine carbamoyltransferase carbamoyl-P binding" evidence="12">
    <location>
        <begin position="7"/>
        <end position="147"/>
    </location>
</feature>
<dbReference type="STRING" id="357278.IV61_GL000325"/>
<evidence type="ECO:0000256" key="3">
    <source>
        <dbReference type="ARBA" id="ARBA00007805"/>
    </source>
</evidence>
<protein>
    <recommendedName>
        <fullName evidence="4 10">Ornithine carbamoyltransferase</fullName>
        <shortName evidence="10">OTCase</shortName>
        <ecNumber evidence="4 10">2.1.3.3</ecNumber>
    </recommendedName>
</protein>
<dbReference type="NCBIfam" id="NF003286">
    <property type="entry name" value="PRK04284.1"/>
    <property type="match status" value="1"/>
</dbReference>
<dbReference type="GO" id="GO:0016597">
    <property type="term" value="F:amino acid binding"/>
    <property type="evidence" value="ECO:0007669"/>
    <property type="project" value="InterPro"/>
</dbReference>